<evidence type="ECO:0008006" key="8">
    <source>
        <dbReference type="Google" id="ProtNLM"/>
    </source>
</evidence>
<evidence type="ECO:0000256" key="3">
    <source>
        <dbReference type="ARBA" id="ARBA00022692"/>
    </source>
</evidence>
<dbReference type="InterPro" id="IPR011992">
    <property type="entry name" value="EF-hand-dom_pair"/>
</dbReference>
<keyword evidence="5 6" id="KW-0472">Membrane</keyword>
<dbReference type="Pfam" id="PF01311">
    <property type="entry name" value="Bac_export_1"/>
    <property type="match status" value="1"/>
</dbReference>
<keyword evidence="3 6" id="KW-0812">Transmembrane</keyword>
<accession>A0A3B1D6Q3</accession>
<dbReference type="InterPro" id="IPR018247">
    <property type="entry name" value="EF_Hand_1_Ca_BS"/>
</dbReference>
<dbReference type="InterPro" id="IPR002010">
    <property type="entry name" value="T3SS_IM_R"/>
</dbReference>
<gene>
    <name evidence="7" type="ORF">MNBD_PLANCTO02-2276</name>
</gene>
<evidence type="ECO:0000256" key="4">
    <source>
        <dbReference type="ARBA" id="ARBA00022989"/>
    </source>
</evidence>
<keyword evidence="4 6" id="KW-1133">Transmembrane helix</keyword>
<dbReference type="GO" id="GO:0005886">
    <property type="term" value="C:plasma membrane"/>
    <property type="evidence" value="ECO:0007669"/>
    <property type="project" value="UniProtKB-SubCell"/>
</dbReference>
<feature type="transmembrane region" description="Helical" evidence="6">
    <location>
        <begin position="142"/>
        <end position="164"/>
    </location>
</feature>
<proteinExistence type="predicted"/>
<keyword evidence="2" id="KW-1003">Cell membrane</keyword>
<evidence type="ECO:0000256" key="2">
    <source>
        <dbReference type="ARBA" id="ARBA00022475"/>
    </source>
</evidence>
<evidence type="ECO:0000313" key="7">
    <source>
        <dbReference type="EMBL" id="VAX38566.1"/>
    </source>
</evidence>
<dbReference type="SUPFAM" id="SSF47473">
    <property type="entry name" value="EF-hand"/>
    <property type="match status" value="1"/>
</dbReference>
<feature type="transmembrane region" description="Helical" evidence="6">
    <location>
        <begin position="57"/>
        <end position="75"/>
    </location>
</feature>
<dbReference type="EMBL" id="UOGL01000224">
    <property type="protein sequence ID" value="VAX38566.1"/>
    <property type="molecule type" value="Genomic_DNA"/>
</dbReference>
<feature type="transmembrane region" description="Helical" evidence="6">
    <location>
        <begin position="252"/>
        <end position="276"/>
    </location>
</feature>
<protein>
    <recommendedName>
        <fullName evidence="8">Flagellar biosynthesis protein FliR</fullName>
    </recommendedName>
</protein>
<reference evidence="7" key="1">
    <citation type="submission" date="2018-06" db="EMBL/GenBank/DDBJ databases">
        <authorList>
            <person name="Zhirakovskaya E."/>
        </authorList>
    </citation>
    <scope>NUCLEOTIDE SEQUENCE</scope>
</reference>
<evidence type="ECO:0000256" key="1">
    <source>
        <dbReference type="ARBA" id="ARBA00004651"/>
    </source>
</evidence>
<feature type="transmembrane region" description="Helical" evidence="6">
    <location>
        <begin position="296"/>
        <end position="313"/>
    </location>
</feature>
<dbReference type="PANTHER" id="PTHR30065">
    <property type="entry name" value="FLAGELLAR BIOSYNTHETIC PROTEIN FLIR"/>
    <property type="match status" value="1"/>
</dbReference>
<comment type="subcellular location">
    <subcellularLocation>
        <location evidence="1">Cell membrane</location>
        <topology evidence="1">Multi-pass membrane protein</topology>
    </subcellularLocation>
</comment>
<name>A0A3B1D6Q3_9ZZZZ</name>
<dbReference type="GO" id="GO:0006605">
    <property type="term" value="P:protein targeting"/>
    <property type="evidence" value="ECO:0007669"/>
    <property type="project" value="InterPro"/>
</dbReference>
<organism evidence="7">
    <name type="scientific">hydrothermal vent metagenome</name>
    <dbReference type="NCBI Taxonomy" id="652676"/>
    <lineage>
        <taxon>unclassified sequences</taxon>
        <taxon>metagenomes</taxon>
        <taxon>ecological metagenomes</taxon>
    </lineage>
</organism>
<dbReference type="AlphaFoldDB" id="A0A3B1D6Q3"/>
<dbReference type="PROSITE" id="PS00018">
    <property type="entry name" value="EF_HAND_1"/>
    <property type="match status" value="1"/>
</dbReference>
<dbReference type="PANTHER" id="PTHR30065:SF1">
    <property type="entry name" value="SURFACE PRESENTATION OF ANTIGENS PROTEIN SPAR"/>
    <property type="match status" value="1"/>
</dbReference>
<sequence length="330" mass="36260">MPDFINSSLIEPVTQAMNEQLIAWAMVSFYEFTLVMIRVSGLMLIGPLFGSPLIPMNIRALLVIMMAMLITPALSSHAETAFYRLDENQNGRVSRDEVPPHFEERFDTMLSQAGKSHHEALTVNEFRYRLALPQSLLDYTRIGIMELALGLILGLGVFIVLSGVQMAGRLIDQQSAIDIGEIFNPGTGTSNSVTGQFFFYFATTVLLVMKPLNGHLLMTSALIETFQTIPVGDAFVSVHVVELMRDLIHQSFVLGVQIAAPALAVMSMVVLTMGFLNRSVPQINVITVGFPVRVTTNIFIVSVSVAGFGRILVDRIPITIDQIRVALTSS</sequence>
<feature type="transmembrane region" description="Helical" evidence="6">
    <location>
        <begin position="21"/>
        <end position="45"/>
    </location>
</feature>
<evidence type="ECO:0000256" key="5">
    <source>
        <dbReference type="ARBA" id="ARBA00023136"/>
    </source>
</evidence>
<evidence type="ECO:0000256" key="6">
    <source>
        <dbReference type="SAM" id="Phobius"/>
    </source>
</evidence>